<keyword evidence="3" id="KW-0285">Flavoprotein</keyword>
<evidence type="ECO:0000256" key="6">
    <source>
        <dbReference type="SAM" id="MobiDB-lite"/>
    </source>
</evidence>
<keyword evidence="5 9" id="KW-0560">Oxidoreductase</keyword>
<dbReference type="Gene3D" id="6.10.250.1890">
    <property type="match status" value="1"/>
</dbReference>
<dbReference type="PROSITE" id="PS00977">
    <property type="entry name" value="FAD_G3PDH_1"/>
    <property type="match status" value="1"/>
</dbReference>
<accession>A0A1J5R5S3</accession>
<evidence type="ECO:0000256" key="2">
    <source>
        <dbReference type="ARBA" id="ARBA00007330"/>
    </source>
</evidence>
<dbReference type="EMBL" id="MLJW01000263">
    <property type="protein sequence ID" value="OIQ91310.1"/>
    <property type="molecule type" value="Genomic_DNA"/>
</dbReference>
<dbReference type="Pfam" id="PF16901">
    <property type="entry name" value="DAO_C"/>
    <property type="match status" value="1"/>
</dbReference>
<dbReference type="InterPro" id="IPR031656">
    <property type="entry name" value="DAO_C"/>
</dbReference>
<dbReference type="SUPFAM" id="SSF51905">
    <property type="entry name" value="FAD/NAD(P)-binding domain"/>
    <property type="match status" value="1"/>
</dbReference>
<evidence type="ECO:0000259" key="8">
    <source>
        <dbReference type="Pfam" id="PF16901"/>
    </source>
</evidence>
<dbReference type="Gene3D" id="3.50.50.60">
    <property type="entry name" value="FAD/NAD(P)-binding domain"/>
    <property type="match status" value="1"/>
</dbReference>
<evidence type="ECO:0000313" key="9">
    <source>
        <dbReference type="EMBL" id="OIQ91310.1"/>
    </source>
</evidence>
<dbReference type="InterPro" id="IPR036188">
    <property type="entry name" value="FAD/NAD-bd_sf"/>
</dbReference>
<dbReference type="PANTHER" id="PTHR11985">
    <property type="entry name" value="GLYCEROL-3-PHOSPHATE DEHYDROGENASE"/>
    <property type="match status" value="1"/>
</dbReference>
<dbReference type="NCBIfam" id="NF008899">
    <property type="entry name" value="PRK12266.1"/>
    <property type="match status" value="1"/>
</dbReference>
<evidence type="ECO:0000259" key="7">
    <source>
        <dbReference type="Pfam" id="PF01266"/>
    </source>
</evidence>
<evidence type="ECO:0000256" key="4">
    <source>
        <dbReference type="ARBA" id="ARBA00022827"/>
    </source>
</evidence>
<dbReference type="Gene3D" id="1.10.8.870">
    <property type="entry name" value="Alpha-glycerophosphate oxidase, cap domain"/>
    <property type="match status" value="1"/>
</dbReference>
<dbReference type="AlphaFoldDB" id="A0A1J5R5S3"/>
<sequence>MIPQHHHAATTGRTDHATGSEQGRTPRQDAPPQADVLVVGGGINGVGIARDLAGRGLRVVLCERDDLAAHTSSSSTKLIHGGLRYLEYREFGLVRKALQERELLLRAAPHITAALRFVMPHAPHMRPAWLIRLGLFLYDHLARRAWLPASGGLDLRRHPAGAPLRADYARGFVYSDGRVDDARLVALCAVDAAERGARVLTHTACLRAERAADAWTATLQGEGGTPTQLRARALVNAAGPWAERFLKTALHEADGAAPRERGALRLVRGSHIVVPRLFDHGDAYILQADDRRIVFAIPYEHDFTLIGTTDVEVDDPAAGAHVSEAEIAYLCAQVNRYFRAAVEPAQVVWSYAGVRPLLEDHAGDPAAATRDYRLEFDVAGAPLLTVWGGKITTFRKLAEQAADQLCAALGEPRPAWTATATLPGGDLGAWIGPLRRPDEDFARFVGAVARRAPWLPGALAQRYARAYGSRIDQILRAADASQAGALRDLGEEVAPGLYEAELRYLQQVEWARCADDVLWRRSKLGLHLTPPQRAVVAAWFDRQQPKA</sequence>
<comment type="caution">
    <text evidence="9">The sequence shown here is derived from an EMBL/GenBank/DDBJ whole genome shotgun (WGS) entry which is preliminary data.</text>
</comment>
<dbReference type="GO" id="GO:0004368">
    <property type="term" value="F:glycerol-3-phosphate dehydrogenase (quinone) activity"/>
    <property type="evidence" value="ECO:0007669"/>
    <property type="project" value="UniProtKB-EC"/>
</dbReference>
<dbReference type="PRINTS" id="PR01001">
    <property type="entry name" value="FADG3PDH"/>
</dbReference>
<dbReference type="EC" id="1.1.5.3" evidence="9"/>
<evidence type="ECO:0000256" key="1">
    <source>
        <dbReference type="ARBA" id="ARBA00001974"/>
    </source>
</evidence>
<dbReference type="Gene3D" id="3.30.9.10">
    <property type="entry name" value="D-Amino Acid Oxidase, subunit A, domain 2"/>
    <property type="match status" value="1"/>
</dbReference>
<feature type="region of interest" description="Disordered" evidence="6">
    <location>
        <begin position="1"/>
        <end position="33"/>
    </location>
</feature>
<comment type="similarity">
    <text evidence="2">Belongs to the FAD-dependent glycerol-3-phosphate dehydrogenase family.</text>
</comment>
<dbReference type="InterPro" id="IPR038299">
    <property type="entry name" value="DAO_C_sf"/>
</dbReference>
<feature type="domain" description="FAD dependent oxidoreductase" evidence="7">
    <location>
        <begin position="35"/>
        <end position="393"/>
    </location>
</feature>
<protein>
    <submittedName>
        <fullName evidence="9">Aerobic glycerol-3-phosphate dehydrogenase</fullName>
        <ecNumber evidence="9">1.1.5.3</ecNumber>
    </submittedName>
</protein>
<dbReference type="InterPro" id="IPR006076">
    <property type="entry name" value="FAD-dep_OxRdtase"/>
</dbReference>
<reference evidence="9" key="1">
    <citation type="submission" date="2016-10" db="EMBL/GenBank/DDBJ databases">
        <title>Sequence of Gallionella enrichment culture.</title>
        <authorList>
            <person name="Poehlein A."/>
            <person name="Muehling M."/>
            <person name="Daniel R."/>
        </authorList>
    </citation>
    <scope>NUCLEOTIDE SEQUENCE</scope>
</reference>
<evidence type="ECO:0000256" key="5">
    <source>
        <dbReference type="ARBA" id="ARBA00023002"/>
    </source>
</evidence>
<dbReference type="GO" id="GO:0046168">
    <property type="term" value="P:glycerol-3-phosphate catabolic process"/>
    <property type="evidence" value="ECO:0007669"/>
    <property type="project" value="TreeGrafter"/>
</dbReference>
<dbReference type="Pfam" id="PF01266">
    <property type="entry name" value="DAO"/>
    <property type="match status" value="1"/>
</dbReference>
<feature type="domain" description="Alpha-glycerophosphate oxidase C-terminal" evidence="8">
    <location>
        <begin position="451"/>
        <end position="526"/>
    </location>
</feature>
<evidence type="ECO:0000256" key="3">
    <source>
        <dbReference type="ARBA" id="ARBA00022630"/>
    </source>
</evidence>
<keyword evidence="4" id="KW-0274">FAD</keyword>
<name>A0A1J5R5S3_9ZZZZ</name>
<dbReference type="PANTHER" id="PTHR11985:SF15">
    <property type="entry name" value="GLYCEROL-3-PHOSPHATE DEHYDROGENASE, MITOCHONDRIAL"/>
    <property type="match status" value="1"/>
</dbReference>
<comment type="cofactor">
    <cofactor evidence="1">
        <name>FAD</name>
        <dbReference type="ChEBI" id="CHEBI:57692"/>
    </cofactor>
</comment>
<dbReference type="InterPro" id="IPR000447">
    <property type="entry name" value="G3P_DH_FAD-dep"/>
</dbReference>
<gene>
    <name evidence="9" type="primary">glpD_5</name>
    <name evidence="9" type="ORF">GALL_267770</name>
</gene>
<dbReference type="NCBIfam" id="NF009906">
    <property type="entry name" value="PRK13369.1"/>
    <property type="match status" value="1"/>
</dbReference>
<organism evidence="9">
    <name type="scientific">mine drainage metagenome</name>
    <dbReference type="NCBI Taxonomy" id="410659"/>
    <lineage>
        <taxon>unclassified sequences</taxon>
        <taxon>metagenomes</taxon>
        <taxon>ecological metagenomes</taxon>
    </lineage>
</organism>
<proteinExistence type="inferred from homology"/>